<reference evidence="3 4" key="2">
    <citation type="journal article" date="2014" name="J. Gen. Appl. Microbiol.">
        <title>The early diverging ascomycetous budding yeast Saitoella complicata has three histone deacetylases belonging to the Clr6, Hos2, and Rpd3 lineages.</title>
        <authorList>
            <person name="Nishida H."/>
            <person name="Matsumoto T."/>
            <person name="Kondo S."/>
            <person name="Hamamoto M."/>
            <person name="Yoshikawa H."/>
        </authorList>
    </citation>
    <scope>NUCLEOTIDE SEQUENCE [LARGE SCALE GENOMIC DNA]</scope>
    <source>
        <strain evidence="3 4">NRRL Y-17804</strain>
    </source>
</reference>
<dbReference type="Proteomes" id="UP000033140">
    <property type="component" value="Unassembled WGS sequence"/>
</dbReference>
<protein>
    <recommendedName>
        <fullName evidence="2">Channel forming colicins domain-containing protein</fullName>
    </recommendedName>
</protein>
<evidence type="ECO:0000259" key="2">
    <source>
        <dbReference type="PROSITE" id="PS00276"/>
    </source>
</evidence>
<sequence>MSEQTVAVPIALSCFCLTENSCDLANGYRIAPITQPGYTFLRLSDGLIEPDIQDPVDLHSTQPWNMNSRIADLGSGALLEDRLGVYVHWTLPQFYRTGYSAAGDAASDLAQQAERQRRAGFPPRASHAAPGATPAGITGAPQFRPVPNVWIVVRRLDITSVIPSGAPIEPLKAWVVLSDALRNINDLPDDVDLQVDVSPFINVNPDDVAGKPDQLIEGQSEVFLGMKLDIHEWEEQHYDNVASLHLTTMSSGNPLFADFTHQNMNVFTMLDNFEYPNPTSTDPNHKSHLTQAHADYFVLGYHSQSQDDPLITAGKPATVSAAGSGTSVHVTEPTNLDRLNTCNMQLKDPILRDSNGNAVQRDGQDVQIPWLAQEAQARLLCHAVTYGVNYNRSTQPTTVLAQQAASALRAQPISVGVTPIDALLAYSRSFQDRDSGRMSEMEKDLLLISTLLQNNQGDDDVDGLQAAADEQLELAFTKVNAGTEWKLKQFQDPRTGPVQATPSEVGDLIQINAVQRAVDYMTRRQSINSWYLFASWWNWTAASFIDEDIPTYVDNFRKLADQVTQLQSLWATNGTTPTKTIIDTKAKCQTSTSDRFYQRKDPTLLFGNISKGWDADFMSKIPVRLDNQILTASTEEVRGWKGASQFFDGIVANKRIPAELKQSMRTLLSEFLQLREDNQNDQPAPGKVVPLYHVEPSITTPSSSTNTTTPSPPSGKQSRDRWRNTQPWRPLFVEWEAKYYHIPFDKWILGEHHQYSNWGAKVMKYGFDQDKAIALGPNEKPDIRTVRGRNYLIPQGASTLNTLVSQIFENTNPSVLENDYHLSKDEQGTLLDILSDVDIVSFPLTGLTSQLLTQFEGSHVNPLVRLPGLESRVIAEAKDVYQKAVDAAFKNRSRPPPADLDVVMRQMNSSTTTTPYGDLPVGDSDDPMKPVTHGQLVFTQINVIDKFGQAISIVDPEPWRLAQNRPITPCISDTYYPGIVDDKKPSDAASQPNIIVPLPNNSHACPFISLTPSINQPARLNAHFLLDDSITPTAVGAGTAGGTAISQRPVYRSCTDWDNPVVGWLVVNYADQGIQVFLADGTFYRERRRGGRTKGQTVASRKWLPFEPPATSMIADAKTKQLDFLIEQLKNDDYFEGMIAMLNQSIDMNQGGKTLPPPPSSYGAYTSTMVGKPTVLVNAGWSLELSQEANKSWSTLQSTAVEPSAPPVPGKQAPRTLLKPNGSSWESWPDATPRNPVPDDTQAGGYHFKVKIGDGDRNYDGLLGFFVPRDDHDFAAHPELGDTDFSRIYTYLTEGMPATMPAPNADPRIDLNGSSTYYPTLTPYYQDLLSTSFTSSAMSTQQDHDARLRRLLLIIDPFQPLHAYTAILPNKTLQLGNYIIEQALSRISAFWRIGPVLVAADVPAFEQTKVLKGDELDEIAKQAAATAQESLSTGQPPAPKVVLPISAGMMALAEKQGDKAGLWYLQPYWAVLDNTSRSTMTPGDGVPASPASSSTSALPNTHFNALGVAPSATAGDATTLKLQDGPYSMVEGFLQISRPISSLTTES</sequence>
<dbReference type="GO" id="GO:0140911">
    <property type="term" value="F:pore-forming activity"/>
    <property type="evidence" value="ECO:0007669"/>
    <property type="project" value="InterPro"/>
</dbReference>
<accession>A0A0E9NPS6</accession>
<evidence type="ECO:0000313" key="3">
    <source>
        <dbReference type="EMBL" id="GAO51691.1"/>
    </source>
</evidence>
<dbReference type="RefSeq" id="XP_019022402.1">
    <property type="nucleotide sequence ID" value="XM_019171639.1"/>
</dbReference>
<feature type="domain" description="Channel forming colicins" evidence="2">
    <location>
        <begin position="725"/>
        <end position="736"/>
    </location>
</feature>
<dbReference type="OrthoDB" id="2992173at2759"/>
<feature type="region of interest" description="Disordered" evidence="1">
    <location>
        <begin position="696"/>
        <end position="723"/>
    </location>
</feature>
<gene>
    <name evidence="3" type="ORF">G7K_5784-t1</name>
</gene>
<name>A0A0E9NPS6_SAICN</name>
<dbReference type="OMA" id="FPLYAEW"/>
<organism evidence="3 4">
    <name type="scientific">Saitoella complicata (strain BCRC 22490 / CBS 7301 / JCM 7358 / NBRC 10748 / NRRL Y-17804)</name>
    <dbReference type="NCBI Taxonomy" id="698492"/>
    <lineage>
        <taxon>Eukaryota</taxon>
        <taxon>Fungi</taxon>
        <taxon>Dikarya</taxon>
        <taxon>Ascomycota</taxon>
        <taxon>Taphrinomycotina</taxon>
        <taxon>Taphrinomycotina incertae sedis</taxon>
        <taxon>Saitoella</taxon>
    </lineage>
</organism>
<comment type="caution">
    <text evidence="3">The sequence shown here is derived from an EMBL/GenBank/DDBJ whole genome shotgun (WGS) entry which is preliminary data.</text>
</comment>
<evidence type="ECO:0000256" key="1">
    <source>
        <dbReference type="SAM" id="MobiDB-lite"/>
    </source>
</evidence>
<proteinExistence type="predicted"/>
<evidence type="ECO:0000313" key="4">
    <source>
        <dbReference type="Proteomes" id="UP000033140"/>
    </source>
</evidence>
<feature type="compositionally biased region" description="Low complexity" evidence="1">
    <location>
        <begin position="696"/>
        <end position="709"/>
    </location>
</feature>
<dbReference type="InterPro" id="IPR000293">
    <property type="entry name" value="Channel_colicin_C"/>
</dbReference>
<feature type="compositionally biased region" description="Low complexity" evidence="1">
    <location>
        <begin position="128"/>
        <end position="138"/>
    </location>
</feature>
<keyword evidence="4" id="KW-1185">Reference proteome</keyword>
<feature type="region of interest" description="Disordered" evidence="1">
    <location>
        <begin position="1194"/>
        <end position="1243"/>
    </location>
</feature>
<reference evidence="3 4" key="1">
    <citation type="journal article" date="2011" name="J. Gen. Appl. Microbiol.">
        <title>Draft genome sequencing of the enigmatic yeast Saitoella complicata.</title>
        <authorList>
            <person name="Nishida H."/>
            <person name="Hamamoto M."/>
            <person name="Sugiyama J."/>
        </authorList>
    </citation>
    <scope>NUCLEOTIDE SEQUENCE [LARGE SCALE GENOMIC DNA]</scope>
    <source>
        <strain evidence="3 4">NRRL Y-17804</strain>
    </source>
</reference>
<dbReference type="GO" id="GO:0031640">
    <property type="term" value="P:killing of cells of another organism"/>
    <property type="evidence" value="ECO:0007669"/>
    <property type="project" value="InterPro"/>
</dbReference>
<dbReference type="GO" id="GO:0050829">
    <property type="term" value="P:defense response to Gram-negative bacterium"/>
    <property type="evidence" value="ECO:0007669"/>
    <property type="project" value="InterPro"/>
</dbReference>
<reference evidence="3 4" key="3">
    <citation type="journal article" date="2015" name="Genome Announc.">
        <title>Draft Genome Sequence of the Archiascomycetous Yeast Saitoella complicata.</title>
        <authorList>
            <person name="Yamauchi K."/>
            <person name="Kondo S."/>
            <person name="Hamamoto M."/>
            <person name="Takahashi Y."/>
            <person name="Ogura Y."/>
            <person name="Hayashi T."/>
            <person name="Nishida H."/>
        </authorList>
    </citation>
    <scope>NUCLEOTIDE SEQUENCE [LARGE SCALE GENOMIC DNA]</scope>
    <source>
        <strain evidence="3 4">NRRL Y-17804</strain>
    </source>
</reference>
<dbReference type="PROSITE" id="PS00276">
    <property type="entry name" value="CHANNEL_COLICIN"/>
    <property type="match status" value="1"/>
</dbReference>
<dbReference type="GO" id="GO:0016020">
    <property type="term" value="C:membrane"/>
    <property type="evidence" value="ECO:0007669"/>
    <property type="project" value="InterPro"/>
</dbReference>
<dbReference type="EMBL" id="BACD03000050">
    <property type="protein sequence ID" value="GAO51691.1"/>
    <property type="molecule type" value="Genomic_DNA"/>
</dbReference>
<feature type="region of interest" description="Disordered" evidence="1">
    <location>
        <begin position="106"/>
        <end position="138"/>
    </location>
</feature>